<gene>
    <name evidence="2" type="ORF">PCOR1329_LOCUS12110</name>
</gene>
<feature type="compositionally biased region" description="Basic and acidic residues" evidence="1">
    <location>
        <begin position="209"/>
        <end position="220"/>
    </location>
</feature>
<evidence type="ECO:0000313" key="2">
    <source>
        <dbReference type="EMBL" id="CAK0805645.1"/>
    </source>
</evidence>
<name>A0ABN9QI00_9DINO</name>
<dbReference type="Proteomes" id="UP001189429">
    <property type="component" value="Unassembled WGS sequence"/>
</dbReference>
<evidence type="ECO:0000256" key="1">
    <source>
        <dbReference type="SAM" id="MobiDB-lite"/>
    </source>
</evidence>
<keyword evidence="3" id="KW-1185">Reference proteome</keyword>
<accession>A0ABN9QI00</accession>
<sequence length="476" mass="49611">MADVSALADAAAAHRLAGPQYDHRDAEPVPVQEQAAAADDAPAHGDAARAAGAAPTWCPIISFSPSSSWPPSALSWTAPASVVILLKELGAGIPHVEVLGARRDPGRPACASPWADVDNVKVESVEASAQPSSFVPRARLRSAAAAAVRAARLRRAEGDGVKTDRICYGPECGGAGTWTADSRGALAAASPAEPRARAPVADAAPQPEGEPRVPEAAEAERQVAVEAQAAAVVVSFDATCQATACWALWPRRCAAVARQQAEAKGDRQAAAELQAAERQAAERQAESERLAEAAPDVQAQATPAAETALVLPSAVLRPEALAPPTAIPQLPREQPGPSAMKRVQRSAPVDMGLQDAGGPLVIAGRLAAAGVHLPMWGAGPRPSQLLAARGTGARCRRWGRIDARQDPGNASRAAPARGRRDAPSCSKAMPPRRAPSCSRARRLNRSRHWSAVVEGSHTEGCARRERGRRPRRSITS</sequence>
<reference evidence="2" key="1">
    <citation type="submission" date="2023-10" db="EMBL/GenBank/DDBJ databases">
        <authorList>
            <person name="Chen Y."/>
            <person name="Shah S."/>
            <person name="Dougan E. K."/>
            <person name="Thang M."/>
            <person name="Chan C."/>
        </authorList>
    </citation>
    <scope>NUCLEOTIDE SEQUENCE [LARGE SCALE GENOMIC DNA]</scope>
</reference>
<feature type="compositionally biased region" description="Basic and acidic residues" evidence="1">
    <location>
        <begin position="279"/>
        <end position="291"/>
    </location>
</feature>
<feature type="compositionally biased region" description="Basic residues" evidence="1">
    <location>
        <begin position="465"/>
        <end position="476"/>
    </location>
</feature>
<evidence type="ECO:0000313" key="3">
    <source>
        <dbReference type="Proteomes" id="UP001189429"/>
    </source>
</evidence>
<dbReference type="EMBL" id="CAUYUJ010003515">
    <property type="protein sequence ID" value="CAK0805645.1"/>
    <property type="molecule type" value="Genomic_DNA"/>
</dbReference>
<feature type="compositionally biased region" description="Low complexity" evidence="1">
    <location>
        <begin position="185"/>
        <end position="207"/>
    </location>
</feature>
<feature type="compositionally biased region" description="Basic residues" evidence="1">
    <location>
        <begin position="439"/>
        <end position="448"/>
    </location>
</feature>
<proteinExistence type="predicted"/>
<protein>
    <submittedName>
        <fullName evidence="2">Uncharacterized protein</fullName>
    </submittedName>
</protein>
<feature type="region of interest" description="Disordered" evidence="1">
    <location>
        <begin position="268"/>
        <end position="299"/>
    </location>
</feature>
<organism evidence="2 3">
    <name type="scientific">Prorocentrum cordatum</name>
    <dbReference type="NCBI Taxonomy" id="2364126"/>
    <lineage>
        <taxon>Eukaryota</taxon>
        <taxon>Sar</taxon>
        <taxon>Alveolata</taxon>
        <taxon>Dinophyceae</taxon>
        <taxon>Prorocentrales</taxon>
        <taxon>Prorocentraceae</taxon>
        <taxon>Prorocentrum</taxon>
    </lineage>
</organism>
<comment type="caution">
    <text evidence="2">The sequence shown here is derived from an EMBL/GenBank/DDBJ whole genome shotgun (WGS) entry which is preliminary data.</text>
</comment>
<feature type="region of interest" description="Disordered" evidence="1">
    <location>
        <begin position="185"/>
        <end position="220"/>
    </location>
</feature>
<feature type="region of interest" description="Disordered" evidence="1">
    <location>
        <begin position="398"/>
        <end position="476"/>
    </location>
</feature>